<dbReference type="AlphaFoldDB" id="A0A1V4KI49"/>
<name>A0A1V4KI49_PATFA</name>
<dbReference type="EMBL" id="LSYS01003057">
    <property type="protein sequence ID" value="OPJ84150.1"/>
    <property type="molecule type" value="Genomic_DNA"/>
</dbReference>
<reference evidence="2 3" key="1">
    <citation type="submission" date="2016-02" db="EMBL/GenBank/DDBJ databases">
        <title>Band-tailed pigeon sequencing and assembly.</title>
        <authorList>
            <person name="Soares A.E."/>
            <person name="Novak B.J."/>
            <person name="Rice E.S."/>
            <person name="O'Connell B."/>
            <person name="Chang D."/>
            <person name="Weber S."/>
            <person name="Shapiro B."/>
        </authorList>
    </citation>
    <scope>NUCLEOTIDE SEQUENCE [LARGE SCALE GENOMIC DNA]</scope>
    <source>
        <strain evidence="2">BTP2013</strain>
        <tissue evidence="2">Blood</tissue>
    </source>
</reference>
<proteinExistence type="predicted"/>
<evidence type="ECO:0000313" key="3">
    <source>
        <dbReference type="Proteomes" id="UP000190648"/>
    </source>
</evidence>
<protein>
    <submittedName>
        <fullName evidence="2">Uncharacterized protein</fullName>
    </submittedName>
</protein>
<organism evidence="2 3">
    <name type="scientific">Patagioenas fasciata monilis</name>
    <dbReference type="NCBI Taxonomy" id="372326"/>
    <lineage>
        <taxon>Eukaryota</taxon>
        <taxon>Metazoa</taxon>
        <taxon>Chordata</taxon>
        <taxon>Craniata</taxon>
        <taxon>Vertebrata</taxon>
        <taxon>Euteleostomi</taxon>
        <taxon>Archelosauria</taxon>
        <taxon>Archosauria</taxon>
        <taxon>Dinosauria</taxon>
        <taxon>Saurischia</taxon>
        <taxon>Theropoda</taxon>
        <taxon>Coelurosauria</taxon>
        <taxon>Aves</taxon>
        <taxon>Neognathae</taxon>
        <taxon>Neoaves</taxon>
        <taxon>Columbimorphae</taxon>
        <taxon>Columbiformes</taxon>
        <taxon>Columbidae</taxon>
        <taxon>Patagioenas</taxon>
    </lineage>
</organism>
<comment type="caution">
    <text evidence="2">The sequence shown here is derived from an EMBL/GenBank/DDBJ whole genome shotgun (WGS) entry which is preliminary data.</text>
</comment>
<accession>A0A1V4KI49</accession>
<sequence>MRKDSTLHLAVLTQLMHITVHKSAPPNRLFEPQNWPTDTAGKHTPAQRKNNKGWEEFFSPLQNHNWAFHLLFFKGQLGYELLNVSLTYGKGKTLAYV</sequence>
<evidence type="ECO:0000256" key="1">
    <source>
        <dbReference type="SAM" id="MobiDB-lite"/>
    </source>
</evidence>
<evidence type="ECO:0000313" key="2">
    <source>
        <dbReference type="EMBL" id="OPJ84150.1"/>
    </source>
</evidence>
<feature type="region of interest" description="Disordered" evidence="1">
    <location>
        <begin position="29"/>
        <end position="48"/>
    </location>
</feature>
<keyword evidence="3" id="KW-1185">Reference proteome</keyword>
<dbReference type="Proteomes" id="UP000190648">
    <property type="component" value="Unassembled WGS sequence"/>
</dbReference>
<gene>
    <name evidence="2" type="ORF">AV530_015636</name>
</gene>